<dbReference type="Gene3D" id="3.40.190.10">
    <property type="entry name" value="Periplasmic binding protein-like II"/>
    <property type="match status" value="2"/>
</dbReference>
<protein>
    <submittedName>
        <fullName evidence="1">Uncharacterized protein</fullName>
    </submittedName>
</protein>
<organism evidence="1 2">
    <name type="scientific">Bdellovibrio bacteriovorus</name>
    <dbReference type="NCBI Taxonomy" id="959"/>
    <lineage>
        <taxon>Bacteria</taxon>
        <taxon>Pseudomonadati</taxon>
        <taxon>Bdellovibrionota</taxon>
        <taxon>Bdellovibrionia</taxon>
        <taxon>Bdellovibrionales</taxon>
        <taxon>Pseudobdellovibrionaceae</taxon>
        <taxon>Bdellovibrio</taxon>
    </lineage>
</organism>
<proteinExistence type="predicted"/>
<evidence type="ECO:0000313" key="2">
    <source>
        <dbReference type="Proteomes" id="UP000075391"/>
    </source>
</evidence>
<dbReference type="SUPFAM" id="SSF53850">
    <property type="entry name" value="Periplasmic binding protein-like II"/>
    <property type="match status" value="1"/>
</dbReference>
<reference evidence="1 2" key="1">
    <citation type="submission" date="2016-03" db="EMBL/GenBank/DDBJ databases">
        <authorList>
            <person name="Ploux O."/>
        </authorList>
    </citation>
    <scope>NUCLEOTIDE SEQUENCE [LARGE SCALE GENOMIC DNA]</scope>
    <source>
        <strain evidence="1 2">BER2</strain>
    </source>
</reference>
<dbReference type="Proteomes" id="UP000075391">
    <property type="component" value="Unassembled WGS sequence"/>
</dbReference>
<gene>
    <name evidence="1" type="ORF">AZI85_02995</name>
</gene>
<evidence type="ECO:0000313" key="1">
    <source>
        <dbReference type="EMBL" id="KYG64405.1"/>
    </source>
</evidence>
<comment type="caution">
    <text evidence="1">The sequence shown here is derived from an EMBL/GenBank/DDBJ whole genome shotgun (WGS) entry which is preliminary data.</text>
</comment>
<name>A0A150WKQ2_BDEBC</name>
<accession>A0A150WKQ2</accession>
<dbReference type="EMBL" id="LUKF01000012">
    <property type="protein sequence ID" value="KYG64405.1"/>
    <property type="molecule type" value="Genomic_DNA"/>
</dbReference>
<dbReference type="AlphaFoldDB" id="A0A150WKQ2"/>
<sequence>MVSNAESISLVATTGYRDIEAYKEAVEFVADTIQSVGINVKIVELPRKRNAAEVNNGTFDALPIRGLEDAQDFPNVITSTIPVAFTNFRMMWLKDKDVNESEIHKYSGAVVLNNATLQTQIKQVGIKVTEVNVGYAELLKLLKSKRVDYVIMPEEIIESLKVASPKLAEGVQVSENVFVRTPLYFSMHKKHKDLMVKIEEGLRKSLKGDLSKYPFVRHSLNVKLEKK</sequence>